<feature type="region of interest" description="Disordered" evidence="1">
    <location>
        <begin position="200"/>
        <end position="246"/>
    </location>
</feature>
<keyword evidence="2" id="KW-0812">Transmembrane</keyword>
<gene>
    <name evidence="4" type="ORF">K466DRAFT_519936</name>
</gene>
<dbReference type="EMBL" id="ML211094">
    <property type="protein sequence ID" value="TFK88933.1"/>
    <property type="molecule type" value="Genomic_DNA"/>
</dbReference>
<protein>
    <recommendedName>
        <fullName evidence="6">Transmembrane protein</fullName>
    </recommendedName>
</protein>
<reference evidence="4 5" key="1">
    <citation type="journal article" date="2019" name="Nat. Ecol. Evol.">
        <title>Megaphylogeny resolves global patterns of mushroom evolution.</title>
        <authorList>
            <person name="Varga T."/>
            <person name="Krizsan K."/>
            <person name="Foldi C."/>
            <person name="Dima B."/>
            <person name="Sanchez-Garcia M."/>
            <person name="Sanchez-Ramirez S."/>
            <person name="Szollosi G.J."/>
            <person name="Szarkandi J.G."/>
            <person name="Papp V."/>
            <person name="Albert L."/>
            <person name="Andreopoulos W."/>
            <person name="Angelini C."/>
            <person name="Antonin V."/>
            <person name="Barry K.W."/>
            <person name="Bougher N.L."/>
            <person name="Buchanan P."/>
            <person name="Buyck B."/>
            <person name="Bense V."/>
            <person name="Catcheside P."/>
            <person name="Chovatia M."/>
            <person name="Cooper J."/>
            <person name="Damon W."/>
            <person name="Desjardin D."/>
            <person name="Finy P."/>
            <person name="Geml J."/>
            <person name="Haridas S."/>
            <person name="Hughes K."/>
            <person name="Justo A."/>
            <person name="Karasinski D."/>
            <person name="Kautmanova I."/>
            <person name="Kiss B."/>
            <person name="Kocsube S."/>
            <person name="Kotiranta H."/>
            <person name="LaButti K.M."/>
            <person name="Lechner B.E."/>
            <person name="Liimatainen K."/>
            <person name="Lipzen A."/>
            <person name="Lukacs Z."/>
            <person name="Mihaltcheva S."/>
            <person name="Morgado L.N."/>
            <person name="Niskanen T."/>
            <person name="Noordeloos M.E."/>
            <person name="Ohm R.A."/>
            <person name="Ortiz-Santana B."/>
            <person name="Ovrebo C."/>
            <person name="Racz N."/>
            <person name="Riley R."/>
            <person name="Savchenko A."/>
            <person name="Shiryaev A."/>
            <person name="Soop K."/>
            <person name="Spirin V."/>
            <person name="Szebenyi C."/>
            <person name="Tomsovsky M."/>
            <person name="Tulloss R.E."/>
            <person name="Uehling J."/>
            <person name="Grigoriev I.V."/>
            <person name="Vagvolgyi C."/>
            <person name="Papp T."/>
            <person name="Martin F.M."/>
            <person name="Miettinen O."/>
            <person name="Hibbett D.S."/>
            <person name="Nagy L.G."/>
        </authorList>
    </citation>
    <scope>NUCLEOTIDE SEQUENCE [LARGE SCALE GENOMIC DNA]</scope>
    <source>
        <strain evidence="4 5">HHB13444</strain>
    </source>
</reference>
<feature type="compositionally biased region" description="Polar residues" evidence="1">
    <location>
        <begin position="236"/>
        <end position="246"/>
    </location>
</feature>
<evidence type="ECO:0000313" key="5">
    <source>
        <dbReference type="Proteomes" id="UP000308197"/>
    </source>
</evidence>
<keyword evidence="2" id="KW-1133">Transmembrane helix</keyword>
<feature type="compositionally biased region" description="Low complexity" evidence="1">
    <location>
        <begin position="117"/>
        <end position="130"/>
    </location>
</feature>
<dbReference type="Proteomes" id="UP000308197">
    <property type="component" value="Unassembled WGS sequence"/>
</dbReference>
<feature type="region of interest" description="Disordered" evidence="1">
    <location>
        <begin position="34"/>
        <end position="130"/>
    </location>
</feature>
<keyword evidence="2" id="KW-0472">Membrane</keyword>
<evidence type="ECO:0000313" key="4">
    <source>
        <dbReference type="EMBL" id="TFK88933.1"/>
    </source>
</evidence>
<keyword evidence="3" id="KW-0732">Signal</keyword>
<feature type="chain" id="PRO_5022959358" description="Transmembrane protein" evidence="3">
    <location>
        <begin position="24"/>
        <end position="246"/>
    </location>
</feature>
<sequence>MRPRWSRLTCFFAFLLCFQLVLAAPADTVTSSLTTPNSFDSSFPPSTSRNPATRSATHAADGDGEDSSREASRTSSTSKTQSHSLAIPTPHTHTHPTQWSHSINFTGTRTFAPHAVPTHPVGGPHSSSSHGQSVVAIVFEVLAGALGLFVLLALARCWYSYRRAPPPDRIGALLNRHQLEREMEEQQRDRMERVSRAMEAYRWRPPPPPYQPAPAYETVVATDSDGSTDWGRPSFPSASHPRSPTP</sequence>
<dbReference type="InParanoid" id="A0A5C3PS21"/>
<dbReference type="AlphaFoldDB" id="A0A5C3PS21"/>
<organism evidence="4 5">
    <name type="scientific">Polyporus arcularius HHB13444</name>
    <dbReference type="NCBI Taxonomy" id="1314778"/>
    <lineage>
        <taxon>Eukaryota</taxon>
        <taxon>Fungi</taxon>
        <taxon>Dikarya</taxon>
        <taxon>Basidiomycota</taxon>
        <taxon>Agaricomycotina</taxon>
        <taxon>Agaricomycetes</taxon>
        <taxon>Polyporales</taxon>
        <taxon>Polyporaceae</taxon>
        <taxon>Polyporus</taxon>
    </lineage>
</organism>
<evidence type="ECO:0000256" key="1">
    <source>
        <dbReference type="SAM" id="MobiDB-lite"/>
    </source>
</evidence>
<keyword evidence="5" id="KW-1185">Reference proteome</keyword>
<evidence type="ECO:0000256" key="2">
    <source>
        <dbReference type="SAM" id="Phobius"/>
    </source>
</evidence>
<feature type="compositionally biased region" description="Low complexity" evidence="1">
    <location>
        <begin position="88"/>
        <end position="97"/>
    </location>
</feature>
<accession>A0A5C3PS21</accession>
<feature type="transmembrane region" description="Helical" evidence="2">
    <location>
        <begin position="134"/>
        <end position="159"/>
    </location>
</feature>
<proteinExistence type="predicted"/>
<evidence type="ECO:0008006" key="6">
    <source>
        <dbReference type="Google" id="ProtNLM"/>
    </source>
</evidence>
<feature type="compositionally biased region" description="Polar residues" evidence="1">
    <location>
        <begin position="34"/>
        <end position="56"/>
    </location>
</feature>
<evidence type="ECO:0000256" key="3">
    <source>
        <dbReference type="SAM" id="SignalP"/>
    </source>
</evidence>
<feature type="signal peptide" evidence="3">
    <location>
        <begin position="1"/>
        <end position="23"/>
    </location>
</feature>
<name>A0A5C3PS21_9APHY</name>
<feature type="compositionally biased region" description="Polar residues" evidence="1">
    <location>
        <begin position="98"/>
        <end position="109"/>
    </location>
</feature>